<keyword evidence="3" id="KW-0804">Transcription</keyword>
<dbReference type="SUPFAM" id="SSF46689">
    <property type="entry name" value="Homeodomain-like"/>
    <property type="match status" value="2"/>
</dbReference>
<dbReference type="PANTHER" id="PTHR43280">
    <property type="entry name" value="ARAC-FAMILY TRANSCRIPTIONAL REGULATOR"/>
    <property type="match status" value="1"/>
</dbReference>
<name>A0A1H9FUJ0_9BACT</name>
<dbReference type="Pfam" id="PF06719">
    <property type="entry name" value="AraC_N"/>
    <property type="match status" value="1"/>
</dbReference>
<evidence type="ECO:0000259" key="4">
    <source>
        <dbReference type="PROSITE" id="PS01124"/>
    </source>
</evidence>
<dbReference type="InterPro" id="IPR009594">
    <property type="entry name" value="Tscrpt_reg_HTH_AraC_N"/>
</dbReference>
<evidence type="ECO:0000313" key="5">
    <source>
        <dbReference type="EMBL" id="SEQ41565.1"/>
    </source>
</evidence>
<dbReference type="PANTHER" id="PTHR43280:SF28">
    <property type="entry name" value="HTH-TYPE TRANSCRIPTIONAL ACTIVATOR RHAS"/>
    <property type="match status" value="1"/>
</dbReference>
<evidence type="ECO:0000256" key="3">
    <source>
        <dbReference type="ARBA" id="ARBA00023163"/>
    </source>
</evidence>
<dbReference type="Pfam" id="PF12833">
    <property type="entry name" value="HTH_18"/>
    <property type="match status" value="1"/>
</dbReference>
<feature type="domain" description="HTH araC/xylS-type" evidence="4">
    <location>
        <begin position="185"/>
        <end position="283"/>
    </location>
</feature>
<dbReference type="InterPro" id="IPR020449">
    <property type="entry name" value="Tscrpt_reg_AraC-type_HTH"/>
</dbReference>
<dbReference type="EMBL" id="FOFB01000009">
    <property type="protein sequence ID" value="SEQ41565.1"/>
    <property type="molecule type" value="Genomic_DNA"/>
</dbReference>
<evidence type="ECO:0000256" key="1">
    <source>
        <dbReference type="ARBA" id="ARBA00023015"/>
    </source>
</evidence>
<dbReference type="InterPro" id="IPR018060">
    <property type="entry name" value="HTH_AraC"/>
</dbReference>
<dbReference type="GO" id="GO:0003700">
    <property type="term" value="F:DNA-binding transcription factor activity"/>
    <property type="evidence" value="ECO:0007669"/>
    <property type="project" value="InterPro"/>
</dbReference>
<reference evidence="6" key="1">
    <citation type="submission" date="2016-10" db="EMBL/GenBank/DDBJ databases">
        <authorList>
            <person name="Varghese N."/>
            <person name="Submissions S."/>
        </authorList>
    </citation>
    <scope>NUCLEOTIDE SEQUENCE [LARGE SCALE GENOMIC DNA]</scope>
    <source>
        <strain evidence="6">DSM 24740</strain>
    </source>
</reference>
<dbReference type="Proteomes" id="UP000199021">
    <property type="component" value="Unassembled WGS sequence"/>
</dbReference>
<organism evidence="5 6">
    <name type="scientific">Neolewinella agarilytica</name>
    <dbReference type="NCBI Taxonomy" id="478744"/>
    <lineage>
        <taxon>Bacteria</taxon>
        <taxon>Pseudomonadati</taxon>
        <taxon>Bacteroidota</taxon>
        <taxon>Saprospiria</taxon>
        <taxon>Saprospirales</taxon>
        <taxon>Lewinellaceae</taxon>
        <taxon>Neolewinella</taxon>
    </lineage>
</organism>
<dbReference type="PROSITE" id="PS01124">
    <property type="entry name" value="HTH_ARAC_FAMILY_2"/>
    <property type="match status" value="1"/>
</dbReference>
<accession>A0A1H9FUJ0</accession>
<evidence type="ECO:0000256" key="2">
    <source>
        <dbReference type="ARBA" id="ARBA00023125"/>
    </source>
</evidence>
<proteinExistence type="predicted"/>
<keyword evidence="1" id="KW-0805">Transcription regulation</keyword>
<dbReference type="GO" id="GO:0043565">
    <property type="term" value="F:sequence-specific DNA binding"/>
    <property type="evidence" value="ECO:0007669"/>
    <property type="project" value="InterPro"/>
</dbReference>
<dbReference type="Gene3D" id="1.10.10.60">
    <property type="entry name" value="Homeodomain-like"/>
    <property type="match status" value="2"/>
</dbReference>
<dbReference type="STRING" id="478744.SAMN05444359_109107"/>
<sequence>MVENRTTFTMKSLAISLFETHEEAKAVNLHCDTPVLASMVQGRKVMSLGGEPGFNFLPGESIMMPPEELMTIDFPDADQKEPTKCLALEIDPDEIQKVSDLLNEHQVRTGGRQWVRGNKSFYFRNDAGLTQLIQRLVFLCGEDHPSKDKFVDLSLRELLLRLLESETRYQELLDSQRRASSEPISKSVMYILNNLDKRLTVDQLSRLAHMSSSGFHRVFKGEMGVSPVEFINEERVKLGASLLRQGDYSIQEIALRCGFNSGSYFTRIFRRYYGVKPTEFIGGESIISKV</sequence>
<keyword evidence="2 5" id="KW-0238">DNA-binding</keyword>
<dbReference type="InterPro" id="IPR009057">
    <property type="entry name" value="Homeodomain-like_sf"/>
</dbReference>
<dbReference type="InParanoid" id="A0A1H9FUJ0"/>
<dbReference type="AlphaFoldDB" id="A0A1H9FUJ0"/>
<dbReference type="PRINTS" id="PR00032">
    <property type="entry name" value="HTHARAC"/>
</dbReference>
<dbReference type="SMART" id="SM00342">
    <property type="entry name" value="HTH_ARAC"/>
    <property type="match status" value="1"/>
</dbReference>
<keyword evidence="6" id="KW-1185">Reference proteome</keyword>
<dbReference type="InterPro" id="IPR018062">
    <property type="entry name" value="HTH_AraC-typ_CS"/>
</dbReference>
<dbReference type="PROSITE" id="PS00041">
    <property type="entry name" value="HTH_ARAC_FAMILY_1"/>
    <property type="match status" value="1"/>
</dbReference>
<gene>
    <name evidence="5" type="ORF">SAMN05444359_109107</name>
</gene>
<protein>
    <submittedName>
        <fullName evidence="5">AraC-type DNA-binding protein</fullName>
    </submittedName>
</protein>
<evidence type="ECO:0000313" key="6">
    <source>
        <dbReference type="Proteomes" id="UP000199021"/>
    </source>
</evidence>